<organism evidence="3 4">
    <name type="scientific">Paracoccus aestuarii</name>
    <dbReference type="NCBI Taxonomy" id="453842"/>
    <lineage>
        <taxon>Bacteria</taxon>
        <taxon>Pseudomonadati</taxon>
        <taxon>Pseudomonadota</taxon>
        <taxon>Alphaproteobacteria</taxon>
        <taxon>Rhodobacterales</taxon>
        <taxon>Paracoccaceae</taxon>
        <taxon>Paracoccus</taxon>
    </lineage>
</organism>
<feature type="transmembrane region" description="Helical" evidence="1">
    <location>
        <begin position="35"/>
        <end position="59"/>
    </location>
</feature>
<reference evidence="3 4" key="1">
    <citation type="submission" date="2018-09" db="EMBL/GenBank/DDBJ databases">
        <title>Paracoccus onubensis nov. sp. a moderate halophilic bacterium isolated from Gruta de las Maravillas (Aracena, Spain).</title>
        <authorList>
            <person name="Jurado V."/>
            <person name="Gutierrez-Patricio S."/>
            <person name="Gonzalez-Pimentel J.L."/>
            <person name="Laiz L."/>
            <person name="Saiz-Jimenez C."/>
        </authorList>
    </citation>
    <scope>NUCLEOTIDE SEQUENCE [LARGE SCALE GENOMIC DNA]</scope>
    <source>
        <strain evidence="3 4">DSM 19484</strain>
    </source>
</reference>
<evidence type="ECO:0000313" key="3">
    <source>
        <dbReference type="EMBL" id="RJL03359.1"/>
    </source>
</evidence>
<keyword evidence="1" id="KW-0472">Membrane</keyword>
<dbReference type="Proteomes" id="UP000285530">
    <property type="component" value="Unassembled WGS sequence"/>
</dbReference>
<evidence type="ECO:0000313" key="4">
    <source>
        <dbReference type="Proteomes" id="UP000285530"/>
    </source>
</evidence>
<keyword evidence="1" id="KW-0812">Transmembrane</keyword>
<feature type="transmembrane region" description="Helical" evidence="1">
    <location>
        <begin position="12"/>
        <end position="29"/>
    </location>
</feature>
<keyword evidence="4" id="KW-1185">Reference proteome</keyword>
<evidence type="ECO:0000259" key="2">
    <source>
        <dbReference type="Pfam" id="PF11127"/>
    </source>
</evidence>
<keyword evidence="1" id="KW-1133">Transmembrane helix</keyword>
<name>A0A418ZVA8_9RHOB</name>
<proteinExistence type="predicted"/>
<dbReference type="EMBL" id="QZEV01000048">
    <property type="protein sequence ID" value="RJL03359.1"/>
    <property type="molecule type" value="Genomic_DNA"/>
</dbReference>
<evidence type="ECO:0000256" key="1">
    <source>
        <dbReference type="SAM" id="Phobius"/>
    </source>
</evidence>
<dbReference type="RefSeq" id="WP_119886507.1">
    <property type="nucleotide sequence ID" value="NZ_CP067169.1"/>
</dbReference>
<feature type="domain" description="Inner membrane protein YgaP-like transmembrane" evidence="2">
    <location>
        <begin position="1"/>
        <end position="65"/>
    </location>
</feature>
<comment type="caution">
    <text evidence="3">The sequence shown here is derived from an EMBL/GenBank/DDBJ whole genome shotgun (WGS) entry which is preliminary data.</text>
</comment>
<dbReference type="AlphaFoldDB" id="A0A418ZVA8"/>
<dbReference type="InterPro" id="IPR021309">
    <property type="entry name" value="YgaP-like_TM"/>
</dbReference>
<accession>A0A418ZVA8</accession>
<gene>
    <name evidence="3" type="ORF">D3P06_10380</name>
</gene>
<protein>
    <submittedName>
        <fullName evidence="3">DUF2892 domain-containing protein</fullName>
    </submittedName>
</protein>
<sequence>MQPNIGSTDRALRLALGAILIALALLAGLEGGLRIAALIAGAVMILTAGIRFCPLYTLFGLRTCRR</sequence>
<dbReference type="Pfam" id="PF11127">
    <property type="entry name" value="YgaP-like_TM"/>
    <property type="match status" value="1"/>
</dbReference>